<accession>A0A177CLK0</accession>
<sequence length="472" mass="54247">MLQHRRQPAVNLPILRSGLGTSNIPKAPRTMVQKRYSTLGSLLEQIQDNEAKKLYPRLALFEALSGFKDKYKPRQQSEDPICEARRNFLDSFAYLCDVQKGGNTVTAVALQQRPHSDFLWMAANEGIRDDIRVYATDILANLRTATLENQRILQDTIFKLAVEKCKPRIQFYKENVQKYATNCRMSLRHREKDDTVKLIRAKLKKLSEPRSSWTVEAYVDLCHDMRNAEYHQIKRYSANAGDEFSRLAHYVWRLGATREAANTVVEAMVTVPSLKRVHEIRTVSAPATVEKTIHPSCVSPHEVLHGISADSASRNPMHYKHAFARLHELDSPFVRPIHSSMVSRQTIVTRVHAELQIADTFSRSRDIEFVDKDKYIGCSKSACYFCYNWLCNHKHYYVQPATHHKIIPGCRGPDDNLNETGRNVLVDMYSKIVRQIGQDILDFLQENLQPRLQYMSTEASSRATSRLSATRR</sequence>
<dbReference type="AlphaFoldDB" id="A0A177CLK0"/>
<protein>
    <submittedName>
        <fullName evidence="1">Uncharacterized protein</fullName>
    </submittedName>
</protein>
<gene>
    <name evidence="1" type="ORF">CC84DRAFT_1087295</name>
</gene>
<dbReference type="RefSeq" id="XP_018038789.1">
    <property type="nucleotide sequence ID" value="XM_018174195.1"/>
</dbReference>
<evidence type="ECO:0000313" key="1">
    <source>
        <dbReference type="EMBL" id="OAG08424.1"/>
    </source>
</evidence>
<dbReference type="EMBL" id="KV441550">
    <property type="protein sequence ID" value="OAG08424.1"/>
    <property type="molecule type" value="Genomic_DNA"/>
</dbReference>
<reference evidence="1 2" key="1">
    <citation type="submission" date="2016-05" db="EMBL/GenBank/DDBJ databases">
        <title>Comparative analysis of secretome profiles of manganese(II)-oxidizing ascomycete fungi.</title>
        <authorList>
            <consortium name="DOE Joint Genome Institute"/>
            <person name="Zeiner C.A."/>
            <person name="Purvine S.O."/>
            <person name="Zink E.M."/>
            <person name="Wu S."/>
            <person name="Pasa-Tolic L."/>
            <person name="Chaput D.L."/>
            <person name="Haridas S."/>
            <person name="Grigoriev I.V."/>
            <person name="Santelli C.M."/>
            <person name="Hansel C.M."/>
        </authorList>
    </citation>
    <scope>NUCLEOTIDE SEQUENCE [LARGE SCALE GENOMIC DNA]</scope>
    <source>
        <strain evidence="1 2">AP3s5-JAC2a</strain>
    </source>
</reference>
<name>A0A177CLK0_9PLEO</name>
<evidence type="ECO:0000313" key="2">
    <source>
        <dbReference type="Proteomes" id="UP000077069"/>
    </source>
</evidence>
<dbReference type="Proteomes" id="UP000077069">
    <property type="component" value="Unassembled WGS sequence"/>
</dbReference>
<dbReference type="GeneID" id="28757681"/>
<proteinExistence type="predicted"/>
<dbReference type="STRING" id="1460663.A0A177CLK0"/>
<dbReference type="PANTHER" id="PTHR42037">
    <property type="match status" value="1"/>
</dbReference>
<dbReference type="PANTHER" id="PTHR42037:SF1">
    <property type="match status" value="1"/>
</dbReference>
<dbReference type="Pfam" id="PF14441">
    <property type="entry name" value="OTT_1508_deam"/>
    <property type="match status" value="1"/>
</dbReference>
<keyword evidence="2" id="KW-1185">Reference proteome</keyword>
<dbReference type="InterPro" id="IPR027796">
    <property type="entry name" value="OTT_1508_deam-like"/>
</dbReference>
<dbReference type="OrthoDB" id="3251507at2759"/>
<organism evidence="1 2">
    <name type="scientific">Paraphaeosphaeria sporulosa</name>
    <dbReference type="NCBI Taxonomy" id="1460663"/>
    <lineage>
        <taxon>Eukaryota</taxon>
        <taxon>Fungi</taxon>
        <taxon>Dikarya</taxon>
        <taxon>Ascomycota</taxon>
        <taxon>Pezizomycotina</taxon>
        <taxon>Dothideomycetes</taxon>
        <taxon>Pleosporomycetidae</taxon>
        <taxon>Pleosporales</taxon>
        <taxon>Massarineae</taxon>
        <taxon>Didymosphaeriaceae</taxon>
        <taxon>Paraphaeosphaeria</taxon>
    </lineage>
</organism>
<dbReference type="InParanoid" id="A0A177CLK0"/>